<dbReference type="RefSeq" id="WP_207123427.1">
    <property type="nucleotide sequence ID" value="NZ_BOPO01000010.1"/>
</dbReference>
<evidence type="ECO:0000313" key="1">
    <source>
        <dbReference type="EMBL" id="GIL25833.1"/>
    </source>
</evidence>
<comment type="caution">
    <text evidence="1">The sequence shown here is derived from an EMBL/GenBank/DDBJ whole genome shotgun (WGS) entry which is preliminary data.</text>
</comment>
<dbReference type="SUPFAM" id="SSF54593">
    <property type="entry name" value="Glyoxalase/Bleomycin resistance protein/Dihydroxybiphenyl dioxygenase"/>
    <property type="match status" value="1"/>
</dbReference>
<dbReference type="EMBL" id="BOPO01000010">
    <property type="protein sequence ID" value="GIL25833.1"/>
    <property type="molecule type" value="Genomic_DNA"/>
</dbReference>
<reference evidence="2" key="1">
    <citation type="journal article" date="2021" name="Int. J. Syst. Evol. Microbiol.">
        <title>Actinocatenispora comari sp. nov., an endophytic actinomycete isolated from aerial parts of Comarum salesowianum.</title>
        <authorList>
            <person name="Oyunbileg N."/>
            <person name="Iizaka Y."/>
            <person name="Hamada M."/>
            <person name="Davaapurev B.O."/>
            <person name="Fukumoto A."/>
            <person name="Tsetseg B."/>
            <person name="Kato F."/>
            <person name="Tamura T."/>
            <person name="Batkhuu J."/>
            <person name="Anzai Y."/>
        </authorList>
    </citation>
    <scope>NUCLEOTIDE SEQUENCE [LARGE SCALE GENOMIC DNA]</scope>
    <source>
        <strain evidence="2">NUM-2625</strain>
    </source>
</reference>
<dbReference type="Proteomes" id="UP000614996">
    <property type="component" value="Unassembled WGS sequence"/>
</dbReference>
<gene>
    <name evidence="1" type="ORF">NUM_10870</name>
</gene>
<dbReference type="AlphaFoldDB" id="A0A8J4ABS0"/>
<evidence type="ECO:0008006" key="3">
    <source>
        <dbReference type="Google" id="ProtNLM"/>
    </source>
</evidence>
<sequence>MTDHPRFDQLTVRLPVADVAAAAGFYRRLFGRDPDFAPHEDFLEWQAVPGTWVQVCPGAATGGTGRLRFGVADIRAAVTWAEVSLRVECTPIQSLPGVVAFTDFTDPYGHGWGFFQDLVDPATAVGPGGSVTDETLFVAGVADPSND</sequence>
<protein>
    <recommendedName>
        <fullName evidence="3">VOC family protein</fullName>
    </recommendedName>
</protein>
<dbReference type="Gene3D" id="3.10.180.10">
    <property type="entry name" value="2,3-Dihydroxybiphenyl 1,2-Dioxygenase, domain 1"/>
    <property type="match status" value="1"/>
</dbReference>
<accession>A0A8J4ABS0</accession>
<keyword evidence="2" id="KW-1185">Reference proteome</keyword>
<dbReference type="InterPro" id="IPR029068">
    <property type="entry name" value="Glyas_Bleomycin-R_OHBP_Dase"/>
</dbReference>
<organism evidence="1 2">
    <name type="scientific">Actinocatenispora comari</name>
    <dbReference type="NCBI Taxonomy" id="2807577"/>
    <lineage>
        <taxon>Bacteria</taxon>
        <taxon>Bacillati</taxon>
        <taxon>Actinomycetota</taxon>
        <taxon>Actinomycetes</taxon>
        <taxon>Micromonosporales</taxon>
        <taxon>Micromonosporaceae</taxon>
        <taxon>Actinocatenispora</taxon>
    </lineage>
</organism>
<proteinExistence type="predicted"/>
<name>A0A8J4ABS0_9ACTN</name>
<evidence type="ECO:0000313" key="2">
    <source>
        <dbReference type="Proteomes" id="UP000614996"/>
    </source>
</evidence>